<dbReference type="Proteomes" id="UP001178507">
    <property type="component" value="Unassembled WGS sequence"/>
</dbReference>
<dbReference type="PROSITE" id="PS50076">
    <property type="entry name" value="DNAJ_2"/>
    <property type="match status" value="1"/>
</dbReference>
<gene>
    <name evidence="3" type="ORF">EVOR1521_LOCUS8194</name>
</gene>
<feature type="region of interest" description="Disordered" evidence="1">
    <location>
        <begin position="159"/>
        <end position="201"/>
    </location>
</feature>
<evidence type="ECO:0000259" key="2">
    <source>
        <dbReference type="PROSITE" id="PS50076"/>
    </source>
</evidence>
<dbReference type="PRINTS" id="PR00625">
    <property type="entry name" value="JDOMAIN"/>
</dbReference>
<dbReference type="PANTHER" id="PTHR44094:SF8">
    <property type="entry name" value="DNAJ HEAT SHOCK N-TERMINAL DOMAIN-CONTAINING PROTEIN-RELATED"/>
    <property type="match status" value="1"/>
</dbReference>
<evidence type="ECO:0000256" key="1">
    <source>
        <dbReference type="SAM" id="MobiDB-lite"/>
    </source>
</evidence>
<dbReference type="InterPro" id="IPR001623">
    <property type="entry name" value="DnaJ_domain"/>
</dbReference>
<dbReference type="PROSITE" id="PS00636">
    <property type="entry name" value="DNAJ_1"/>
    <property type="match status" value="1"/>
</dbReference>
<dbReference type="PANTHER" id="PTHR44094">
    <property type="entry name" value="DNAJ HEAT SHOCK N-TERMINAL DOMAIN-CONTAINING PROTEIN"/>
    <property type="match status" value="1"/>
</dbReference>
<reference evidence="3" key="1">
    <citation type="submission" date="2023-08" db="EMBL/GenBank/DDBJ databases">
        <authorList>
            <person name="Chen Y."/>
            <person name="Shah S."/>
            <person name="Dougan E. K."/>
            <person name="Thang M."/>
            <person name="Chan C."/>
        </authorList>
    </citation>
    <scope>NUCLEOTIDE SEQUENCE</scope>
</reference>
<sequence>MDMENRVLLQISNDSDKKFTYDGDYLRTGEWKTPRTQTIEPNMLTCIEFESHQIKGVAGVAWFVDSEDKDIYVSMAFANPRLQEPTFACFVGIPPADLKAELDLAKPLVKGLQQLSPCSHCAWVARQVGNFTAIEVSIFASDHFPRFVAPAASAAAPAEAPEAPAAPAAPAARQADLAPSAPPLSNVTDLAATSTSSAGDDDQAALKVTQFFNQTRPKDAADGFWRGLSTAGGGVVAGLGSMVASSVAGYQSEGGLGLLKGVGTGLVGGAVIAVTGTACGAAQIGRGIANTPEAFRGRREQRVWDQELGQWVDINLVKLEEEVAAEGSDDEGGSGHSPSESVKETEYYDLLRVKPSASPAEIKKAYYKEARACHPDKNPGDTEANAKFQKLADAYQVLSDPESRKKYDREGKAGIQEGNVKMDPSVFFSLLFGSERFEPWIGELHLAMQTGQLAKAMEKGGGEVSEENMDLGEDIMSENGQMALKKRQLHREVHCAVHLREFLNDLVYRRDSQAFEQRARWEAAELAKCQFGPELLAALGEMYQLRSEIYLADELVGRFSLTKQMAAMKHSGALAWKAAK</sequence>
<keyword evidence="4" id="KW-1185">Reference proteome</keyword>
<dbReference type="Gene3D" id="1.10.287.110">
    <property type="entry name" value="DnaJ domain"/>
    <property type="match status" value="1"/>
</dbReference>
<dbReference type="EMBL" id="CAUJNA010000691">
    <property type="protein sequence ID" value="CAJ1380183.1"/>
    <property type="molecule type" value="Genomic_DNA"/>
</dbReference>
<evidence type="ECO:0000313" key="3">
    <source>
        <dbReference type="EMBL" id="CAJ1380183.1"/>
    </source>
</evidence>
<feature type="domain" description="J" evidence="2">
    <location>
        <begin position="346"/>
        <end position="411"/>
    </location>
</feature>
<feature type="compositionally biased region" description="Polar residues" evidence="1">
    <location>
        <begin position="183"/>
        <end position="198"/>
    </location>
</feature>
<dbReference type="InterPro" id="IPR036869">
    <property type="entry name" value="J_dom_sf"/>
</dbReference>
<organism evidence="3 4">
    <name type="scientific">Effrenium voratum</name>
    <dbReference type="NCBI Taxonomy" id="2562239"/>
    <lineage>
        <taxon>Eukaryota</taxon>
        <taxon>Sar</taxon>
        <taxon>Alveolata</taxon>
        <taxon>Dinophyceae</taxon>
        <taxon>Suessiales</taxon>
        <taxon>Symbiodiniaceae</taxon>
        <taxon>Effrenium</taxon>
    </lineage>
</organism>
<dbReference type="SMART" id="SM00271">
    <property type="entry name" value="DnaJ"/>
    <property type="match status" value="1"/>
</dbReference>
<dbReference type="InterPro" id="IPR018253">
    <property type="entry name" value="DnaJ_domain_CS"/>
</dbReference>
<dbReference type="InterPro" id="IPR052423">
    <property type="entry name" value="EMIR"/>
</dbReference>
<name>A0AA36I4Q9_9DINO</name>
<evidence type="ECO:0000313" key="4">
    <source>
        <dbReference type="Proteomes" id="UP001178507"/>
    </source>
</evidence>
<protein>
    <recommendedName>
        <fullName evidence="2">J domain-containing protein</fullName>
    </recommendedName>
</protein>
<dbReference type="AlphaFoldDB" id="A0AA36I4Q9"/>
<comment type="caution">
    <text evidence="3">The sequence shown here is derived from an EMBL/GenBank/DDBJ whole genome shotgun (WGS) entry which is preliminary data.</text>
</comment>
<feature type="compositionally biased region" description="Low complexity" evidence="1">
    <location>
        <begin position="159"/>
        <end position="179"/>
    </location>
</feature>
<dbReference type="CDD" id="cd06257">
    <property type="entry name" value="DnaJ"/>
    <property type="match status" value="1"/>
</dbReference>
<accession>A0AA36I4Q9</accession>
<dbReference type="SUPFAM" id="SSF46565">
    <property type="entry name" value="Chaperone J-domain"/>
    <property type="match status" value="1"/>
</dbReference>
<dbReference type="Pfam" id="PF14308">
    <property type="entry name" value="DnaJ-X"/>
    <property type="match status" value="1"/>
</dbReference>
<dbReference type="InterPro" id="IPR026894">
    <property type="entry name" value="DnaJ_X"/>
</dbReference>
<proteinExistence type="predicted"/>
<dbReference type="Pfam" id="PF00226">
    <property type="entry name" value="DnaJ"/>
    <property type="match status" value="1"/>
</dbReference>